<dbReference type="OrthoDB" id="194386at2759"/>
<evidence type="ECO:0000313" key="2">
    <source>
        <dbReference type="Proteomes" id="UP000266188"/>
    </source>
</evidence>
<gene>
    <name evidence="1" type="ORF">PHISCL_07964</name>
</gene>
<dbReference type="Proteomes" id="UP000266188">
    <property type="component" value="Unassembled WGS sequence"/>
</dbReference>
<dbReference type="STRING" id="2070753.A0A3A2Z9A2"/>
<comment type="caution">
    <text evidence="1">The sequence shown here is derived from an EMBL/GenBank/DDBJ whole genome shotgun (WGS) entry which is preliminary data.</text>
</comment>
<evidence type="ECO:0000313" key="1">
    <source>
        <dbReference type="EMBL" id="RJE19689.1"/>
    </source>
</evidence>
<dbReference type="EMBL" id="MVGC01000379">
    <property type="protein sequence ID" value="RJE19689.1"/>
    <property type="molecule type" value="Genomic_DNA"/>
</dbReference>
<sequence length="79" mass="9159">MLDPLDKLVAQYFQLVEIPLLDLLDDNVLVKPETQQAIYDRMFNDSLWPVIPPVNYQTRVLKMIISRIEGSISDPEEDV</sequence>
<organism evidence="1 2">
    <name type="scientific">Aspergillus sclerotialis</name>
    <dbReference type="NCBI Taxonomy" id="2070753"/>
    <lineage>
        <taxon>Eukaryota</taxon>
        <taxon>Fungi</taxon>
        <taxon>Dikarya</taxon>
        <taxon>Ascomycota</taxon>
        <taxon>Pezizomycotina</taxon>
        <taxon>Eurotiomycetes</taxon>
        <taxon>Eurotiomycetidae</taxon>
        <taxon>Eurotiales</taxon>
        <taxon>Aspergillaceae</taxon>
        <taxon>Aspergillus</taxon>
        <taxon>Aspergillus subgen. Polypaecilum</taxon>
    </lineage>
</organism>
<dbReference type="AlphaFoldDB" id="A0A3A2Z9A2"/>
<name>A0A3A2Z9A2_9EURO</name>
<accession>A0A3A2Z9A2</accession>
<keyword evidence="2" id="KW-1185">Reference proteome</keyword>
<proteinExistence type="predicted"/>
<reference evidence="2" key="1">
    <citation type="submission" date="2017-02" db="EMBL/GenBank/DDBJ databases">
        <authorList>
            <person name="Tafer H."/>
            <person name="Lopandic K."/>
        </authorList>
    </citation>
    <scope>NUCLEOTIDE SEQUENCE [LARGE SCALE GENOMIC DNA]</scope>
    <source>
        <strain evidence="2">CBS 366.77</strain>
    </source>
</reference>
<protein>
    <submittedName>
        <fullName evidence="1">Uncharacterized protein</fullName>
    </submittedName>
</protein>